<dbReference type="OrthoDB" id="5194036at2"/>
<feature type="domain" description="DUF7341" evidence="1">
    <location>
        <begin position="18"/>
        <end position="159"/>
    </location>
</feature>
<organism evidence="2 3">
    <name type="scientific">Klenkia brasiliensis</name>
    <dbReference type="NCBI Taxonomy" id="333142"/>
    <lineage>
        <taxon>Bacteria</taxon>
        <taxon>Bacillati</taxon>
        <taxon>Actinomycetota</taxon>
        <taxon>Actinomycetes</taxon>
        <taxon>Geodermatophilales</taxon>
        <taxon>Geodermatophilaceae</taxon>
        <taxon>Klenkia</taxon>
    </lineage>
</organism>
<dbReference type="InterPro" id="IPR055765">
    <property type="entry name" value="DUF7341"/>
</dbReference>
<dbReference type="EMBL" id="FNCF01000007">
    <property type="protein sequence ID" value="SDG95690.1"/>
    <property type="molecule type" value="Genomic_DNA"/>
</dbReference>
<dbReference type="AlphaFoldDB" id="A0A1G7YIK4"/>
<gene>
    <name evidence="2" type="ORF">SAMN05660324_3953</name>
</gene>
<evidence type="ECO:0000313" key="3">
    <source>
        <dbReference type="Proteomes" id="UP000198863"/>
    </source>
</evidence>
<evidence type="ECO:0000259" key="1">
    <source>
        <dbReference type="Pfam" id="PF24030"/>
    </source>
</evidence>
<accession>A0A1G7YIK4</accession>
<proteinExistence type="predicted"/>
<dbReference type="Pfam" id="PF24030">
    <property type="entry name" value="DUF7341"/>
    <property type="match status" value="1"/>
</dbReference>
<reference evidence="3" key="1">
    <citation type="submission" date="2016-10" db="EMBL/GenBank/DDBJ databases">
        <authorList>
            <person name="Varghese N."/>
            <person name="Submissions S."/>
        </authorList>
    </citation>
    <scope>NUCLEOTIDE SEQUENCE [LARGE SCALE GENOMIC DNA]</scope>
    <source>
        <strain evidence="3">DSM 44526</strain>
    </source>
</reference>
<sequence length="223" mass="24580">MTTTHPAGPDPYIDTRSLWSSVDRLTRDTKQRVERSLEDRRVIGVEYVEVPCLWSQMREALASDDTGGGGGRSSAGSRAPIDVGMASLMDDIAKQVSRALVHSGIQPRREDDDGYGRRTLDTPANLRALAAHLATGTTPQHVVHEWADVYYRWVAQAETALALEVHEHATVRLPVRDTTCPHCGIGVVVRQEDDGTYRDPALLATFRDGQLVDVVCRACGQHR</sequence>
<keyword evidence="3" id="KW-1185">Reference proteome</keyword>
<dbReference type="Proteomes" id="UP000198863">
    <property type="component" value="Unassembled WGS sequence"/>
</dbReference>
<dbReference type="RefSeq" id="WP_091067596.1">
    <property type="nucleotide sequence ID" value="NZ_FNCF01000007.1"/>
</dbReference>
<name>A0A1G7YIK4_9ACTN</name>
<protein>
    <recommendedName>
        <fullName evidence="1">DUF7341 domain-containing protein</fullName>
    </recommendedName>
</protein>
<evidence type="ECO:0000313" key="2">
    <source>
        <dbReference type="EMBL" id="SDG95690.1"/>
    </source>
</evidence>